<feature type="non-terminal residue" evidence="1">
    <location>
        <position position="1"/>
    </location>
</feature>
<comment type="caution">
    <text evidence="1">The sequence shown here is derived from an EMBL/GenBank/DDBJ whole genome shotgun (WGS) entry which is preliminary data.</text>
</comment>
<proteinExistence type="predicted"/>
<accession>X1GZ01</accession>
<organism evidence="1">
    <name type="scientific">marine sediment metagenome</name>
    <dbReference type="NCBI Taxonomy" id="412755"/>
    <lineage>
        <taxon>unclassified sequences</taxon>
        <taxon>metagenomes</taxon>
        <taxon>ecological metagenomes</taxon>
    </lineage>
</organism>
<evidence type="ECO:0000313" key="1">
    <source>
        <dbReference type="EMBL" id="GAH46849.1"/>
    </source>
</evidence>
<name>X1GZ01_9ZZZZ</name>
<reference evidence="1" key="1">
    <citation type="journal article" date="2014" name="Front. Microbiol.">
        <title>High frequency of phylogenetically diverse reductive dehalogenase-homologous genes in deep subseafloor sedimentary metagenomes.</title>
        <authorList>
            <person name="Kawai M."/>
            <person name="Futagami T."/>
            <person name="Toyoda A."/>
            <person name="Takaki Y."/>
            <person name="Nishi S."/>
            <person name="Hori S."/>
            <person name="Arai W."/>
            <person name="Tsubouchi T."/>
            <person name="Morono Y."/>
            <person name="Uchiyama I."/>
            <person name="Ito T."/>
            <person name="Fujiyama A."/>
            <person name="Inagaki F."/>
            <person name="Takami H."/>
        </authorList>
    </citation>
    <scope>NUCLEOTIDE SEQUENCE</scope>
    <source>
        <strain evidence="1">Expedition CK06-06</strain>
    </source>
</reference>
<gene>
    <name evidence="1" type="ORF">S03H2_15116</name>
</gene>
<dbReference type="AlphaFoldDB" id="X1GZ01"/>
<sequence>CRKELAAMCTIDFLADGNFDQAANTLIDAEKNGDGKAVRNVLRRVATHQISLEDSSGFSKALAAHLDTNRVLPNCQLLLGALYANLGDAERASGTLANVLKETTEPSLLMYLANLCAERERFGPWRQRVTSDCWSSIRTMITRCAAWRLHILPWEIEARGWRRRAG</sequence>
<dbReference type="EMBL" id="BARU01007672">
    <property type="protein sequence ID" value="GAH46849.1"/>
    <property type="molecule type" value="Genomic_DNA"/>
</dbReference>
<protein>
    <submittedName>
        <fullName evidence="1">Uncharacterized protein</fullName>
    </submittedName>
</protein>